<keyword evidence="2" id="KW-1185">Reference proteome</keyword>
<evidence type="ECO:0000313" key="2">
    <source>
        <dbReference type="Proteomes" id="UP000694846"/>
    </source>
</evidence>
<evidence type="ECO:0000313" key="3">
    <source>
        <dbReference type="RefSeq" id="XP_025417294.1"/>
    </source>
</evidence>
<dbReference type="GeneID" id="112688348"/>
<sequence>MMSMLQNKIMKKIKLIEDVENVDTMEIVETCSNVDNEAIGMFIKPRSINVTSFWLFHPYQLKTNIPFRPSKLYNCKDGDHRKWIFYCVKKKASFCNRSLYYGDGSGSFSKRFSV</sequence>
<accession>A0A2S2QQU1</accession>
<name>A0A2S2QQU1_9HEMI</name>
<gene>
    <name evidence="3" type="primary">LOC112688348</name>
    <name evidence="1" type="ORF">g.151487</name>
</gene>
<dbReference type="RefSeq" id="XP_025417294.1">
    <property type="nucleotide sequence ID" value="XM_025561509.1"/>
</dbReference>
<reference evidence="3" key="2">
    <citation type="submission" date="2025-04" db="UniProtKB">
        <authorList>
            <consortium name="RefSeq"/>
        </authorList>
    </citation>
    <scope>IDENTIFICATION</scope>
    <source>
        <tissue evidence="3">Whole body</tissue>
    </source>
</reference>
<proteinExistence type="predicted"/>
<protein>
    <submittedName>
        <fullName evidence="3">Uncharacterized protein LOC112688348</fullName>
    </submittedName>
</protein>
<reference evidence="1" key="1">
    <citation type="submission" date="2018-04" db="EMBL/GenBank/DDBJ databases">
        <title>Transcriptome assembly of Sipha flava.</title>
        <authorList>
            <person name="Scully E.D."/>
            <person name="Geib S.M."/>
            <person name="Palmer N.A."/>
            <person name="Koch K."/>
            <person name="Bradshaw J."/>
            <person name="Heng-Moss T."/>
            <person name="Sarath G."/>
        </authorList>
    </citation>
    <scope>NUCLEOTIDE SEQUENCE</scope>
</reference>
<dbReference type="AlphaFoldDB" id="A0A2S2QQU1"/>
<organism evidence="1">
    <name type="scientific">Sipha flava</name>
    <name type="common">yellow sugarcane aphid</name>
    <dbReference type="NCBI Taxonomy" id="143950"/>
    <lineage>
        <taxon>Eukaryota</taxon>
        <taxon>Metazoa</taxon>
        <taxon>Ecdysozoa</taxon>
        <taxon>Arthropoda</taxon>
        <taxon>Hexapoda</taxon>
        <taxon>Insecta</taxon>
        <taxon>Pterygota</taxon>
        <taxon>Neoptera</taxon>
        <taxon>Paraneoptera</taxon>
        <taxon>Hemiptera</taxon>
        <taxon>Sternorrhyncha</taxon>
        <taxon>Aphidomorpha</taxon>
        <taxon>Aphidoidea</taxon>
        <taxon>Aphididae</taxon>
        <taxon>Sipha</taxon>
    </lineage>
</organism>
<evidence type="ECO:0000313" key="1">
    <source>
        <dbReference type="EMBL" id="MBY80107.1"/>
    </source>
</evidence>
<dbReference type="EMBL" id="GGMS01010904">
    <property type="protein sequence ID" value="MBY80107.1"/>
    <property type="molecule type" value="Transcribed_RNA"/>
</dbReference>
<dbReference type="Proteomes" id="UP000694846">
    <property type="component" value="Unplaced"/>
</dbReference>
<dbReference type="OrthoDB" id="10439795at2759"/>